<protein>
    <submittedName>
        <fullName evidence="1">Uncharacterized protein</fullName>
    </submittedName>
</protein>
<keyword evidence="2" id="KW-1185">Reference proteome</keyword>
<sequence length="63" mass="7556">MEMIWIKIISAFFKLTKGLIKFQLQRVKRELFEQTVITLIEREQPLESTRESVSREDRSPYAP</sequence>
<reference evidence="1 2" key="1">
    <citation type="journal article" date="2024" name="Ann. Entomol. Soc. Am.">
        <title>Genomic analyses of the southern and eastern yellowjacket wasps (Hymenoptera: Vespidae) reveal evolutionary signatures of social life.</title>
        <authorList>
            <person name="Catto M.A."/>
            <person name="Caine P.B."/>
            <person name="Orr S.E."/>
            <person name="Hunt B.G."/>
            <person name="Goodisman M.A.D."/>
        </authorList>
    </citation>
    <scope>NUCLEOTIDE SEQUENCE [LARGE SCALE GENOMIC DNA]</scope>
    <source>
        <strain evidence="1">232</strain>
        <tissue evidence="1">Head and thorax</tissue>
    </source>
</reference>
<accession>A0ABD2B5A9</accession>
<organism evidence="1 2">
    <name type="scientific">Vespula maculifrons</name>
    <name type="common">Eastern yellow jacket</name>
    <name type="synonym">Wasp</name>
    <dbReference type="NCBI Taxonomy" id="7453"/>
    <lineage>
        <taxon>Eukaryota</taxon>
        <taxon>Metazoa</taxon>
        <taxon>Ecdysozoa</taxon>
        <taxon>Arthropoda</taxon>
        <taxon>Hexapoda</taxon>
        <taxon>Insecta</taxon>
        <taxon>Pterygota</taxon>
        <taxon>Neoptera</taxon>
        <taxon>Endopterygota</taxon>
        <taxon>Hymenoptera</taxon>
        <taxon>Apocrita</taxon>
        <taxon>Aculeata</taxon>
        <taxon>Vespoidea</taxon>
        <taxon>Vespidae</taxon>
        <taxon>Vespinae</taxon>
        <taxon>Vespula</taxon>
    </lineage>
</organism>
<evidence type="ECO:0000313" key="2">
    <source>
        <dbReference type="Proteomes" id="UP001607303"/>
    </source>
</evidence>
<dbReference type="Proteomes" id="UP001607303">
    <property type="component" value="Unassembled WGS sequence"/>
</dbReference>
<gene>
    <name evidence="1" type="ORF">V1477_017193</name>
</gene>
<dbReference type="AlphaFoldDB" id="A0ABD2B5A9"/>
<proteinExistence type="predicted"/>
<name>A0ABD2B5A9_VESMC</name>
<evidence type="ECO:0000313" key="1">
    <source>
        <dbReference type="EMBL" id="KAL2727917.1"/>
    </source>
</evidence>
<comment type="caution">
    <text evidence="1">The sequence shown here is derived from an EMBL/GenBank/DDBJ whole genome shotgun (WGS) entry which is preliminary data.</text>
</comment>
<dbReference type="EMBL" id="JAYRBN010000100">
    <property type="protein sequence ID" value="KAL2727917.1"/>
    <property type="molecule type" value="Genomic_DNA"/>
</dbReference>